<proteinExistence type="predicted"/>
<sequence>MAQSPSNAERDLSMVGGNRDIAKTISLERMEVQAKGRQPFQQVYLWTPSINEEGSGGNPLKRKRATTLRYDPNSDGPKSMPCPPLPGDEELLPHDDAKLYLEVGLIIGDEPDRYKPTGLARSKSRQEAM</sequence>
<evidence type="ECO:0000313" key="2">
    <source>
        <dbReference type="Proteomes" id="UP001497680"/>
    </source>
</evidence>
<evidence type="ECO:0000313" key="1">
    <source>
        <dbReference type="EMBL" id="KAI6081514.1"/>
    </source>
</evidence>
<comment type="caution">
    <text evidence="1">The sequence shown here is derived from an EMBL/GenBank/DDBJ whole genome shotgun (WGS) entry which is preliminary data.</text>
</comment>
<protein>
    <submittedName>
        <fullName evidence="1">Uncharacterized protein</fullName>
    </submittedName>
</protein>
<organism evidence="1 2">
    <name type="scientific">Hypoxylon rubiginosum</name>
    <dbReference type="NCBI Taxonomy" id="110542"/>
    <lineage>
        <taxon>Eukaryota</taxon>
        <taxon>Fungi</taxon>
        <taxon>Dikarya</taxon>
        <taxon>Ascomycota</taxon>
        <taxon>Pezizomycotina</taxon>
        <taxon>Sordariomycetes</taxon>
        <taxon>Xylariomycetidae</taxon>
        <taxon>Xylariales</taxon>
        <taxon>Hypoxylaceae</taxon>
        <taxon>Hypoxylon</taxon>
    </lineage>
</organism>
<name>A0ACC0CM77_9PEZI</name>
<dbReference type="Proteomes" id="UP001497680">
    <property type="component" value="Unassembled WGS sequence"/>
</dbReference>
<reference evidence="1 2" key="1">
    <citation type="journal article" date="2022" name="New Phytol.">
        <title>Ecological generalism drives hyperdiversity of secondary metabolite gene clusters in xylarialean endophytes.</title>
        <authorList>
            <person name="Franco M.E.E."/>
            <person name="Wisecaver J.H."/>
            <person name="Arnold A.E."/>
            <person name="Ju Y.M."/>
            <person name="Slot J.C."/>
            <person name="Ahrendt S."/>
            <person name="Moore L.P."/>
            <person name="Eastman K.E."/>
            <person name="Scott K."/>
            <person name="Konkel Z."/>
            <person name="Mondo S.J."/>
            <person name="Kuo A."/>
            <person name="Hayes R.D."/>
            <person name="Haridas S."/>
            <person name="Andreopoulos B."/>
            <person name="Riley R."/>
            <person name="LaButti K."/>
            <person name="Pangilinan J."/>
            <person name="Lipzen A."/>
            <person name="Amirebrahimi M."/>
            <person name="Yan J."/>
            <person name="Adam C."/>
            <person name="Keymanesh K."/>
            <person name="Ng V."/>
            <person name="Louie K."/>
            <person name="Northen T."/>
            <person name="Drula E."/>
            <person name="Henrissat B."/>
            <person name="Hsieh H.M."/>
            <person name="Youens-Clark K."/>
            <person name="Lutzoni F."/>
            <person name="Miadlikowska J."/>
            <person name="Eastwood D.C."/>
            <person name="Hamelin R.C."/>
            <person name="Grigoriev I.V."/>
            <person name="U'Ren J.M."/>
        </authorList>
    </citation>
    <scope>NUCLEOTIDE SEQUENCE [LARGE SCALE GENOMIC DNA]</scope>
    <source>
        <strain evidence="1 2">ER1909</strain>
    </source>
</reference>
<gene>
    <name evidence="1" type="ORF">F4821DRAFT_264823</name>
</gene>
<dbReference type="EMBL" id="MU394393">
    <property type="protein sequence ID" value="KAI6081514.1"/>
    <property type="molecule type" value="Genomic_DNA"/>
</dbReference>
<keyword evidence="2" id="KW-1185">Reference proteome</keyword>
<accession>A0ACC0CM77</accession>